<comment type="caution">
    <text evidence="1">The sequence shown here is derived from an EMBL/GenBank/DDBJ whole genome shotgun (WGS) entry which is preliminary data.</text>
</comment>
<dbReference type="Proteomes" id="UP000295493">
    <property type="component" value="Unassembled WGS sequence"/>
</dbReference>
<organism evidence="1 2">
    <name type="scientific">Stakelama pacifica</name>
    <dbReference type="NCBI Taxonomy" id="517720"/>
    <lineage>
        <taxon>Bacteria</taxon>
        <taxon>Pseudomonadati</taxon>
        <taxon>Pseudomonadota</taxon>
        <taxon>Alphaproteobacteria</taxon>
        <taxon>Sphingomonadales</taxon>
        <taxon>Sphingomonadaceae</taxon>
        <taxon>Stakelama</taxon>
    </lineage>
</organism>
<reference evidence="1 2" key="1">
    <citation type="submission" date="2019-03" db="EMBL/GenBank/DDBJ databases">
        <title>Genomic Encyclopedia of Type Strains, Phase IV (KMG-IV): sequencing the most valuable type-strain genomes for metagenomic binning, comparative biology and taxonomic classification.</title>
        <authorList>
            <person name="Goeker M."/>
        </authorList>
    </citation>
    <scope>NUCLEOTIDE SEQUENCE [LARGE SCALE GENOMIC DNA]</scope>
    <source>
        <strain evidence="1 2">DSM 25059</strain>
    </source>
</reference>
<name>A0A4R6FMI1_9SPHN</name>
<accession>A0A4R6FMI1</accession>
<sequence length="30" mass="3456">MRVRDFLMSVALLLLIALLWQRLGKGENQA</sequence>
<keyword evidence="2" id="KW-1185">Reference proteome</keyword>
<evidence type="ECO:0000313" key="1">
    <source>
        <dbReference type="EMBL" id="TDN82200.1"/>
    </source>
</evidence>
<evidence type="ECO:0000313" key="2">
    <source>
        <dbReference type="Proteomes" id="UP000295493"/>
    </source>
</evidence>
<gene>
    <name evidence="1" type="ORF">EV664_1066</name>
</gene>
<dbReference type="EMBL" id="SNWD01000006">
    <property type="protein sequence ID" value="TDN82200.1"/>
    <property type="molecule type" value="Genomic_DNA"/>
</dbReference>
<dbReference type="AlphaFoldDB" id="A0A4R6FMI1"/>
<protein>
    <submittedName>
        <fullName evidence="1">Uncharacterized protein</fullName>
    </submittedName>
</protein>
<proteinExistence type="predicted"/>